<feature type="domain" description="Myb/SANT-like DNA-binding" evidence="1">
    <location>
        <begin position="11"/>
        <end position="103"/>
    </location>
</feature>
<evidence type="ECO:0000259" key="1">
    <source>
        <dbReference type="Pfam" id="PF13837"/>
    </source>
</evidence>
<dbReference type="Pfam" id="PF13837">
    <property type="entry name" value="Myb_DNA-bind_4"/>
    <property type="match status" value="1"/>
</dbReference>
<dbReference type="Proteomes" id="UP000265040">
    <property type="component" value="Chromosome 21"/>
</dbReference>
<reference evidence="2" key="3">
    <citation type="submission" date="2025-09" db="UniProtKB">
        <authorList>
            <consortium name="Ensembl"/>
        </authorList>
    </citation>
    <scope>IDENTIFICATION</scope>
</reference>
<dbReference type="Ensembl" id="ENSATET00000019213.2">
    <property type="protein sequence ID" value="ENSATEP00000018897.2"/>
    <property type="gene ID" value="ENSATEG00000013153.2"/>
</dbReference>
<dbReference type="AlphaFoldDB" id="A0A3Q1IBE2"/>
<evidence type="ECO:0000313" key="2">
    <source>
        <dbReference type="Ensembl" id="ENSATEP00000018897.2"/>
    </source>
</evidence>
<dbReference type="PANTHER" id="PTHR47595:SF1">
    <property type="entry name" value="MYB_SANT-LIKE DNA-BINDING DOMAIN-CONTAINING PROTEIN"/>
    <property type="match status" value="1"/>
</dbReference>
<dbReference type="FunFam" id="1.10.10.60:FF:000032">
    <property type="entry name" value="Zinc finger and SCAN domain-containing 20"/>
    <property type="match status" value="1"/>
</dbReference>
<dbReference type="STRING" id="64144.ENSATEP00000018897"/>
<dbReference type="InParanoid" id="A0A3Q1IBE2"/>
<keyword evidence="3" id="KW-1185">Reference proteome</keyword>
<proteinExistence type="predicted"/>
<dbReference type="Gene3D" id="1.10.10.60">
    <property type="entry name" value="Homeodomain-like"/>
    <property type="match status" value="1"/>
</dbReference>
<accession>A0A3Q1IBE2</accession>
<reference evidence="2" key="2">
    <citation type="submission" date="2025-08" db="UniProtKB">
        <authorList>
            <consortium name="Ensembl"/>
        </authorList>
    </citation>
    <scope>IDENTIFICATION</scope>
</reference>
<dbReference type="GeneTree" id="ENSGT00940000175409"/>
<dbReference type="OrthoDB" id="691673at2759"/>
<name>A0A3Q1IBE2_ANATE</name>
<dbReference type="PANTHER" id="PTHR47595">
    <property type="entry name" value="HEAT SHOCK 70 KDA PROTEIN 14"/>
    <property type="match status" value="1"/>
</dbReference>
<protein>
    <recommendedName>
        <fullName evidence="1">Myb/SANT-like DNA-binding domain-containing protein</fullName>
    </recommendedName>
</protein>
<dbReference type="InterPro" id="IPR044822">
    <property type="entry name" value="Myb_DNA-bind_4"/>
</dbReference>
<evidence type="ECO:0000313" key="3">
    <source>
        <dbReference type="Proteomes" id="UP000265040"/>
    </source>
</evidence>
<sequence length="126" mass="14625">DMSGPKMNRGQTWSREEVQCLIDIWSDDYIQAQLSTTHKNSYVYAQFSKRLREKGIERSAAQCRIKAKKLRQEYIKVRDALNKTGSSGKEKDKFPWFDDLDKILGTKPVIEPVDVVESHENLSVYL</sequence>
<organism evidence="2 3">
    <name type="scientific">Anabas testudineus</name>
    <name type="common">Climbing perch</name>
    <name type="synonym">Anthias testudineus</name>
    <dbReference type="NCBI Taxonomy" id="64144"/>
    <lineage>
        <taxon>Eukaryota</taxon>
        <taxon>Metazoa</taxon>
        <taxon>Chordata</taxon>
        <taxon>Craniata</taxon>
        <taxon>Vertebrata</taxon>
        <taxon>Euteleostomi</taxon>
        <taxon>Actinopterygii</taxon>
        <taxon>Neopterygii</taxon>
        <taxon>Teleostei</taxon>
        <taxon>Neoteleostei</taxon>
        <taxon>Acanthomorphata</taxon>
        <taxon>Anabantaria</taxon>
        <taxon>Anabantiformes</taxon>
        <taxon>Anabantoidei</taxon>
        <taxon>Anabantidae</taxon>
        <taxon>Anabas</taxon>
    </lineage>
</organism>
<reference evidence="2" key="1">
    <citation type="submission" date="2021-04" db="EMBL/GenBank/DDBJ databases">
        <authorList>
            <consortium name="Wellcome Sanger Institute Data Sharing"/>
        </authorList>
    </citation>
    <scope>NUCLEOTIDE SEQUENCE [LARGE SCALE GENOMIC DNA]</scope>
</reference>